<dbReference type="InterPro" id="IPR037175">
    <property type="entry name" value="KFase_sf"/>
</dbReference>
<dbReference type="AlphaFoldDB" id="X1E0I4"/>
<dbReference type="GO" id="GO:0004061">
    <property type="term" value="F:arylformamidase activity"/>
    <property type="evidence" value="ECO:0007669"/>
    <property type="project" value="InterPro"/>
</dbReference>
<protein>
    <recommendedName>
        <fullName evidence="2">Cyclase family protein</fullName>
    </recommendedName>
</protein>
<dbReference type="Gene3D" id="3.50.30.50">
    <property type="entry name" value="Putative cyclase"/>
    <property type="match status" value="1"/>
</dbReference>
<dbReference type="GO" id="GO:0019441">
    <property type="term" value="P:L-tryptophan catabolic process to kynurenine"/>
    <property type="evidence" value="ECO:0007669"/>
    <property type="project" value="InterPro"/>
</dbReference>
<evidence type="ECO:0000313" key="1">
    <source>
        <dbReference type="EMBL" id="GAH26786.1"/>
    </source>
</evidence>
<proteinExistence type="predicted"/>
<gene>
    <name evidence="1" type="ORF">S03H2_05546</name>
</gene>
<dbReference type="SUPFAM" id="SSF102198">
    <property type="entry name" value="Putative cyclase"/>
    <property type="match status" value="1"/>
</dbReference>
<evidence type="ECO:0008006" key="2">
    <source>
        <dbReference type="Google" id="ProtNLM"/>
    </source>
</evidence>
<reference evidence="1" key="1">
    <citation type="journal article" date="2014" name="Front. Microbiol.">
        <title>High frequency of phylogenetically diverse reductive dehalogenase-homologous genes in deep subseafloor sedimentary metagenomes.</title>
        <authorList>
            <person name="Kawai M."/>
            <person name="Futagami T."/>
            <person name="Toyoda A."/>
            <person name="Takaki Y."/>
            <person name="Nishi S."/>
            <person name="Hori S."/>
            <person name="Arai W."/>
            <person name="Tsubouchi T."/>
            <person name="Morono Y."/>
            <person name="Uchiyama I."/>
            <person name="Ito T."/>
            <person name="Fujiyama A."/>
            <person name="Inagaki F."/>
            <person name="Takami H."/>
        </authorList>
    </citation>
    <scope>NUCLEOTIDE SEQUENCE</scope>
    <source>
        <strain evidence="1">Expedition CK06-06</strain>
    </source>
</reference>
<sequence>MRGCVNGGSNNASSGLIIWEGHFAGIELGYFQMEKMMNLDKVPPVGATIYCFPVKIARASAGWVRAVASVLD</sequence>
<accession>X1E0I4</accession>
<dbReference type="EMBL" id="BARU01002325">
    <property type="protein sequence ID" value="GAH26786.1"/>
    <property type="molecule type" value="Genomic_DNA"/>
</dbReference>
<comment type="caution">
    <text evidence="1">The sequence shown here is derived from an EMBL/GenBank/DDBJ whole genome shotgun (WGS) entry which is preliminary data.</text>
</comment>
<organism evidence="1">
    <name type="scientific">marine sediment metagenome</name>
    <dbReference type="NCBI Taxonomy" id="412755"/>
    <lineage>
        <taxon>unclassified sequences</taxon>
        <taxon>metagenomes</taxon>
        <taxon>ecological metagenomes</taxon>
    </lineage>
</organism>
<name>X1E0I4_9ZZZZ</name>